<keyword evidence="2" id="KW-1185">Reference proteome</keyword>
<dbReference type="Proteomes" id="UP001371456">
    <property type="component" value="Unassembled WGS sequence"/>
</dbReference>
<dbReference type="PANTHER" id="PTHR48435:SF1">
    <property type="entry name" value="POLYPROTEIN"/>
    <property type="match status" value="1"/>
</dbReference>
<proteinExistence type="predicted"/>
<gene>
    <name evidence="1" type="ORF">RDI58_017744</name>
</gene>
<sequence>MSLQDLYLSKVLKIQVQILGDPQARDAIKATLYYRLVWRVQNHAMDLSLVGGQDVLFLNVDATNRTT</sequence>
<evidence type="ECO:0000313" key="1">
    <source>
        <dbReference type="EMBL" id="KAK6784290.1"/>
    </source>
</evidence>
<dbReference type="EMBL" id="JBANQN010000007">
    <property type="protein sequence ID" value="KAK6784290.1"/>
    <property type="molecule type" value="Genomic_DNA"/>
</dbReference>
<evidence type="ECO:0000313" key="2">
    <source>
        <dbReference type="Proteomes" id="UP001371456"/>
    </source>
</evidence>
<dbReference type="AlphaFoldDB" id="A0AAN8TBU9"/>
<reference evidence="1 2" key="1">
    <citation type="submission" date="2024-02" db="EMBL/GenBank/DDBJ databases">
        <title>de novo genome assembly of Solanum bulbocastanum strain 11H21.</title>
        <authorList>
            <person name="Hosaka A.J."/>
        </authorList>
    </citation>
    <scope>NUCLEOTIDE SEQUENCE [LARGE SCALE GENOMIC DNA]</scope>
    <source>
        <tissue evidence="1">Young leaves</tissue>
    </source>
</reference>
<organism evidence="1 2">
    <name type="scientific">Solanum bulbocastanum</name>
    <name type="common">Wild potato</name>
    <dbReference type="NCBI Taxonomy" id="147425"/>
    <lineage>
        <taxon>Eukaryota</taxon>
        <taxon>Viridiplantae</taxon>
        <taxon>Streptophyta</taxon>
        <taxon>Embryophyta</taxon>
        <taxon>Tracheophyta</taxon>
        <taxon>Spermatophyta</taxon>
        <taxon>Magnoliopsida</taxon>
        <taxon>eudicotyledons</taxon>
        <taxon>Gunneridae</taxon>
        <taxon>Pentapetalae</taxon>
        <taxon>asterids</taxon>
        <taxon>lamiids</taxon>
        <taxon>Solanales</taxon>
        <taxon>Solanaceae</taxon>
        <taxon>Solanoideae</taxon>
        <taxon>Solaneae</taxon>
        <taxon>Solanum</taxon>
    </lineage>
</organism>
<name>A0AAN8TBU9_SOLBU</name>
<accession>A0AAN8TBU9</accession>
<dbReference type="PANTHER" id="PTHR48435">
    <property type="entry name" value="POLYPROTEIN"/>
    <property type="match status" value="1"/>
</dbReference>
<protein>
    <submittedName>
        <fullName evidence="1">Uncharacterized protein</fullName>
    </submittedName>
</protein>
<comment type="caution">
    <text evidence="1">The sequence shown here is derived from an EMBL/GenBank/DDBJ whole genome shotgun (WGS) entry which is preliminary data.</text>
</comment>
<dbReference type="InterPro" id="IPR053098">
    <property type="entry name" value="Petuviruses_polyprotein"/>
</dbReference>